<evidence type="ECO:0000313" key="3">
    <source>
        <dbReference type="Proteomes" id="UP000246352"/>
    </source>
</evidence>
<dbReference type="Proteomes" id="UP000246352">
    <property type="component" value="Unassembled WGS sequence"/>
</dbReference>
<protein>
    <recommendedName>
        <fullName evidence="4">4-amino-4-deoxy-L-arabinose transferase-like glycosyltransferase</fullName>
    </recommendedName>
</protein>
<accession>A0A317PG82</accession>
<proteinExistence type="predicted"/>
<dbReference type="RefSeq" id="WP_110033206.1">
    <property type="nucleotide sequence ID" value="NZ_QGTR01000004.1"/>
</dbReference>
<feature type="transmembrane region" description="Helical" evidence="1">
    <location>
        <begin position="102"/>
        <end position="119"/>
    </location>
</feature>
<keyword evidence="1" id="KW-0472">Membrane</keyword>
<dbReference type="EMBL" id="QGTR01000004">
    <property type="protein sequence ID" value="PWV99055.1"/>
    <property type="molecule type" value="Genomic_DNA"/>
</dbReference>
<keyword evidence="3" id="KW-1185">Reference proteome</keyword>
<sequence length="501" mass="53350">MAYLSALLLPLALLGLATLSNIRHGLNLGDEGYLVYGTQAVLRGEVPIRDFRAYDPARYYWCALWCRLLGPGILTVRVSMAVVQAGSLALIVLVVGHATNSAMVAALAGCVSLCWMFPRHKQIEIFFSIVCCGAMYALVLGIGSGFALGVLGAIELAFGLNILVYLLGATALVALSGALATPFAAALDVIAGLTVGGAVLLVLTSRVSGFLSSYLDRKVFALFRRGTTNLALPKPWVWATTPQFRHYGFIRRGVLKAVFTLIPVASVAAIAILALSPSGMATESRALALASACAGLAYFHHAFSRADLPHFAQIIHPMVILAAASGQAFLGAAGASVVLLALLLASIGLLREEAEFPLHRLLRRRAAEPGVASNGLVLPRATDETLKRVKAIVDEWSGADDTLFAAPACPGFLALFERRTAVYDTFPVYPSSPEGRAAMMTQFRAAAPPVAIVSAVAIDRREELAFANNYPELMAYILANYEVALETGSESVYVRRQQDPE</sequence>
<keyword evidence="1" id="KW-1133">Transmembrane helix</keyword>
<evidence type="ECO:0000256" key="1">
    <source>
        <dbReference type="SAM" id="Phobius"/>
    </source>
</evidence>
<comment type="caution">
    <text evidence="2">The sequence shown here is derived from an EMBL/GenBank/DDBJ whole genome shotgun (WGS) entry which is preliminary data.</text>
</comment>
<gene>
    <name evidence="2" type="ORF">DFR52_104346</name>
</gene>
<organism evidence="2 3">
    <name type="scientific">Hoeflea marina</name>
    <dbReference type="NCBI Taxonomy" id="274592"/>
    <lineage>
        <taxon>Bacteria</taxon>
        <taxon>Pseudomonadati</taxon>
        <taxon>Pseudomonadota</taxon>
        <taxon>Alphaproteobacteria</taxon>
        <taxon>Hyphomicrobiales</taxon>
        <taxon>Rhizobiaceae</taxon>
        <taxon>Hoeflea</taxon>
    </lineage>
</organism>
<feature type="transmembrane region" description="Helical" evidence="1">
    <location>
        <begin position="254"/>
        <end position="275"/>
    </location>
</feature>
<dbReference type="AlphaFoldDB" id="A0A317PG82"/>
<evidence type="ECO:0008006" key="4">
    <source>
        <dbReference type="Google" id="ProtNLM"/>
    </source>
</evidence>
<feature type="transmembrane region" description="Helical" evidence="1">
    <location>
        <begin position="163"/>
        <end position="184"/>
    </location>
</feature>
<dbReference type="OrthoDB" id="2675565at2"/>
<evidence type="ECO:0000313" key="2">
    <source>
        <dbReference type="EMBL" id="PWV99055.1"/>
    </source>
</evidence>
<name>A0A317PG82_9HYPH</name>
<feature type="transmembrane region" description="Helical" evidence="1">
    <location>
        <begin position="190"/>
        <end position="215"/>
    </location>
</feature>
<keyword evidence="1" id="KW-0812">Transmembrane</keyword>
<feature type="transmembrane region" description="Helical" evidence="1">
    <location>
        <begin position="125"/>
        <end position="151"/>
    </location>
</feature>
<reference evidence="2 3" key="1">
    <citation type="submission" date="2018-05" db="EMBL/GenBank/DDBJ databases">
        <title>Genomic Encyclopedia of Type Strains, Phase IV (KMG-IV): sequencing the most valuable type-strain genomes for metagenomic binning, comparative biology and taxonomic classification.</title>
        <authorList>
            <person name="Goeker M."/>
        </authorList>
    </citation>
    <scope>NUCLEOTIDE SEQUENCE [LARGE SCALE GENOMIC DNA]</scope>
    <source>
        <strain evidence="2 3">DSM 16791</strain>
    </source>
</reference>
<feature type="transmembrane region" description="Helical" evidence="1">
    <location>
        <begin position="328"/>
        <end position="350"/>
    </location>
</feature>